<evidence type="ECO:0000313" key="3">
    <source>
        <dbReference type="Proteomes" id="UP000325313"/>
    </source>
</evidence>
<evidence type="ECO:0000256" key="1">
    <source>
        <dbReference type="SAM" id="MobiDB-lite"/>
    </source>
</evidence>
<evidence type="ECO:0000313" key="2">
    <source>
        <dbReference type="EMBL" id="KAA1109737.1"/>
    </source>
</evidence>
<feature type="compositionally biased region" description="Basic and acidic residues" evidence="1">
    <location>
        <begin position="1"/>
        <end position="17"/>
    </location>
</feature>
<comment type="caution">
    <text evidence="2">The sequence shown here is derived from an EMBL/GenBank/DDBJ whole genome shotgun (WGS) entry which is preliminary data.</text>
</comment>
<dbReference type="Proteomes" id="UP000325313">
    <property type="component" value="Unassembled WGS sequence"/>
</dbReference>
<organism evidence="2 3">
    <name type="scientific">Puccinia graminis f. sp. tritici</name>
    <dbReference type="NCBI Taxonomy" id="56615"/>
    <lineage>
        <taxon>Eukaryota</taxon>
        <taxon>Fungi</taxon>
        <taxon>Dikarya</taxon>
        <taxon>Basidiomycota</taxon>
        <taxon>Pucciniomycotina</taxon>
        <taxon>Pucciniomycetes</taxon>
        <taxon>Pucciniales</taxon>
        <taxon>Pucciniaceae</taxon>
        <taxon>Puccinia</taxon>
    </lineage>
</organism>
<gene>
    <name evidence="2" type="ORF">PGTUg99_033438</name>
</gene>
<sequence>MHEKRVNFGSETHHHDNYPSSLTPLTSQPVYPSSIAHLTDQPTAYPQPSTPGDLALYPSITRSINCSTLWAFFACSLNHSTRLW</sequence>
<protein>
    <submittedName>
        <fullName evidence="2">Uncharacterized protein</fullName>
    </submittedName>
</protein>
<reference evidence="2 3" key="1">
    <citation type="submission" date="2019-05" db="EMBL/GenBank/DDBJ databases">
        <title>Emergence of the Ug99 lineage of the wheat stem rust pathogen through somatic hybridization.</title>
        <authorList>
            <person name="Li F."/>
            <person name="Upadhyaya N.M."/>
            <person name="Sperschneider J."/>
            <person name="Matny O."/>
            <person name="Nguyen-Phuc H."/>
            <person name="Mago R."/>
            <person name="Raley C."/>
            <person name="Miller M.E."/>
            <person name="Silverstein K.A.T."/>
            <person name="Henningsen E."/>
            <person name="Hirsch C.D."/>
            <person name="Visser B."/>
            <person name="Pretorius Z.A."/>
            <person name="Steffenson B.J."/>
            <person name="Schwessinger B."/>
            <person name="Dodds P.N."/>
            <person name="Figueroa M."/>
        </authorList>
    </citation>
    <scope>NUCLEOTIDE SEQUENCE [LARGE SCALE GENOMIC DNA]</scope>
    <source>
        <strain evidence="2 3">Ug99</strain>
    </source>
</reference>
<proteinExistence type="predicted"/>
<dbReference type="EMBL" id="VDEP01000304">
    <property type="protein sequence ID" value="KAA1109737.1"/>
    <property type="molecule type" value="Genomic_DNA"/>
</dbReference>
<feature type="region of interest" description="Disordered" evidence="1">
    <location>
        <begin position="1"/>
        <end position="22"/>
    </location>
</feature>
<accession>A0A5B0Q990</accession>
<dbReference type="AlphaFoldDB" id="A0A5B0Q990"/>
<name>A0A5B0Q990_PUCGR</name>